<feature type="region of interest" description="Disordered" evidence="1">
    <location>
        <begin position="94"/>
        <end position="184"/>
    </location>
</feature>
<dbReference type="Proteomes" id="UP000250235">
    <property type="component" value="Unassembled WGS sequence"/>
</dbReference>
<feature type="region of interest" description="Disordered" evidence="1">
    <location>
        <begin position="238"/>
        <end position="260"/>
    </location>
</feature>
<keyword evidence="3" id="KW-1185">Reference proteome</keyword>
<evidence type="ECO:0000313" key="2">
    <source>
        <dbReference type="EMBL" id="KZV19808.1"/>
    </source>
</evidence>
<evidence type="ECO:0000256" key="1">
    <source>
        <dbReference type="SAM" id="MobiDB-lite"/>
    </source>
</evidence>
<gene>
    <name evidence="2" type="ORF">F511_29597</name>
</gene>
<protein>
    <submittedName>
        <fullName evidence="2">Uncharacterized protein</fullName>
    </submittedName>
</protein>
<name>A0A2Z7ADY0_9LAMI</name>
<sequence>MAQYQILARKPLGPSGTGPKQTLEVKTVSNHRLGFAARRRTAACTACGAVPHAARATARNSCTRWRPAARTARANPSLCSVTTVGAAVDLDPVSQGAAEAPGSDQFHRETGTSKVGGGRYPNPVHEWKQDSRQPALEDLTNLPRTESPRRCDRNKSNHVSNGGGGRRVEERRPRGGSGEGGGGLVSRVFVMLKKSHSLNSSSYAQHIELNFRERIVKPVLVCPQWFRDTASRGLTTFATPKSQFRTDPSDHGKAPSNIAP</sequence>
<organism evidence="2 3">
    <name type="scientific">Dorcoceras hygrometricum</name>
    <dbReference type="NCBI Taxonomy" id="472368"/>
    <lineage>
        <taxon>Eukaryota</taxon>
        <taxon>Viridiplantae</taxon>
        <taxon>Streptophyta</taxon>
        <taxon>Embryophyta</taxon>
        <taxon>Tracheophyta</taxon>
        <taxon>Spermatophyta</taxon>
        <taxon>Magnoliopsida</taxon>
        <taxon>eudicotyledons</taxon>
        <taxon>Gunneridae</taxon>
        <taxon>Pentapetalae</taxon>
        <taxon>asterids</taxon>
        <taxon>lamiids</taxon>
        <taxon>Lamiales</taxon>
        <taxon>Gesneriaceae</taxon>
        <taxon>Didymocarpoideae</taxon>
        <taxon>Trichosporeae</taxon>
        <taxon>Loxocarpinae</taxon>
        <taxon>Dorcoceras</taxon>
    </lineage>
</organism>
<proteinExistence type="predicted"/>
<dbReference type="EMBL" id="KV016292">
    <property type="protein sequence ID" value="KZV19808.1"/>
    <property type="molecule type" value="Genomic_DNA"/>
</dbReference>
<reference evidence="2 3" key="1">
    <citation type="journal article" date="2015" name="Proc. Natl. Acad. Sci. U.S.A.">
        <title>The resurrection genome of Boea hygrometrica: A blueprint for survival of dehydration.</title>
        <authorList>
            <person name="Xiao L."/>
            <person name="Yang G."/>
            <person name="Zhang L."/>
            <person name="Yang X."/>
            <person name="Zhao S."/>
            <person name="Ji Z."/>
            <person name="Zhou Q."/>
            <person name="Hu M."/>
            <person name="Wang Y."/>
            <person name="Chen M."/>
            <person name="Xu Y."/>
            <person name="Jin H."/>
            <person name="Xiao X."/>
            <person name="Hu G."/>
            <person name="Bao F."/>
            <person name="Hu Y."/>
            <person name="Wan P."/>
            <person name="Li L."/>
            <person name="Deng X."/>
            <person name="Kuang T."/>
            <person name="Xiang C."/>
            <person name="Zhu J.K."/>
            <person name="Oliver M.J."/>
            <person name="He Y."/>
        </authorList>
    </citation>
    <scope>NUCLEOTIDE SEQUENCE [LARGE SCALE GENOMIC DNA]</scope>
    <source>
        <strain evidence="3">cv. XS01</strain>
    </source>
</reference>
<feature type="region of interest" description="Disordered" evidence="1">
    <location>
        <begin position="1"/>
        <end position="22"/>
    </location>
</feature>
<feature type="compositionally biased region" description="Gly residues" evidence="1">
    <location>
        <begin position="175"/>
        <end position="184"/>
    </location>
</feature>
<feature type="compositionally biased region" description="Basic and acidic residues" evidence="1">
    <location>
        <begin position="146"/>
        <end position="155"/>
    </location>
</feature>
<dbReference type="AlphaFoldDB" id="A0A2Z7ADY0"/>
<accession>A0A2Z7ADY0</accession>
<evidence type="ECO:0000313" key="3">
    <source>
        <dbReference type="Proteomes" id="UP000250235"/>
    </source>
</evidence>